<evidence type="ECO:0000259" key="1">
    <source>
        <dbReference type="Pfam" id="PF02540"/>
    </source>
</evidence>
<dbReference type="Gene3D" id="3.40.50.620">
    <property type="entry name" value="HUPs"/>
    <property type="match status" value="1"/>
</dbReference>
<reference evidence="2" key="1">
    <citation type="submission" date="2009-10" db="EMBL/GenBank/DDBJ databases">
        <title>Complete sequence of chromosome of Methanocaldococcus vulcanius M7.</title>
        <authorList>
            <consortium name="US DOE Joint Genome Institute"/>
            <person name="Lucas S."/>
            <person name="Copeland A."/>
            <person name="Lapidus A."/>
            <person name="Glavina del Rio T."/>
            <person name="Dalin E."/>
            <person name="Tice H."/>
            <person name="Bruce D."/>
            <person name="Goodwin L."/>
            <person name="Pitluck S."/>
            <person name="Lcollab F.I."/>
            <person name="Brettin T."/>
            <person name="Detter J.C."/>
            <person name="Han C."/>
            <person name="Tapia R."/>
            <person name="Kuske C.R."/>
            <person name="Schmutz J."/>
            <person name="Larimer F."/>
            <person name="Land M."/>
            <person name="Hauser L."/>
            <person name="Kyrpides N."/>
            <person name="Ovchinikova G."/>
            <person name="Sieprawska-Lupa M."/>
            <person name="Whitman W.B."/>
            <person name="Woyke T."/>
        </authorList>
    </citation>
    <scope>NUCLEOTIDE SEQUENCE [LARGE SCALE GENOMIC DNA]</scope>
    <source>
        <strain evidence="2">M7</strain>
    </source>
</reference>
<dbReference type="KEGG" id="mvu:Metvu_0916"/>
<dbReference type="OrthoDB" id="85793at2157"/>
<sequence length="261" mass="30289">MDWDLEIEKEIDNKLKKIRLEHSLKVLESINIDKHLKMALKEMLHKRLNEDPQFFNVSIEEKPRAVIAFSGGVDSTTSAVIAKNIFDIEAVSCYSKYIMTEKLKHDIDALSKKINLKIRFLDIDLEDVYDGVINCKFHPCGRCHKIIERAVLDYAISSDVEYIIFGDLLAFGCQSIYWDGNVFRFNLPSFFALTKDEERELLNSKGILLDRDYGCPLLEIYHQRCGGVKFTIQRILREVRGRVISREEGFKNIIEVLSHKK</sequence>
<evidence type="ECO:0000313" key="2">
    <source>
        <dbReference type="EMBL" id="ACX72774.1"/>
    </source>
</evidence>
<dbReference type="RefSeq" id="WP_015732994.1">
    <property type="nucleotide sequence ID" value="NC_013407.1"/>
</dbReference>
<dbReference type="AlphaFoldDB" id="C9RGS2"/>
<dbReference type="Proteomes" id="UP000002063">
    <property type="component" value="Chromosome"/>
</dbReference>
<dbReference type="PIRSF" id="PIRSF006601">
    <property type="entry name" value="ATPase_UCP006601"/>
    <property type="match status" value="1"/>
</dbReference>
<dbReference type="GeneID" id="8513253"/>
<dbReference type="eggNOG" id="arCOG00045">
    <property type="taxonomic scope" value="Archaea"/>
</dbReference>
<dbReference type="STRING" id="579137.Metvu_0916"/>
<dbReference type="GO" id="GO:0006163">
    <property type="term" value="P:purine nucleotide metabolic process"/>
    <property type="evidence" value="ECO:0007669"/>
    <property type="project" value="UniProtKB-ARBA"/>
</dbReference>
<organism evidence="2 3">
    <name type="scientific">Methanocaldococcus vulcanius (strain ATCC 700851 / DSM 12094 / M7)</name>
    <name type="common">Methanococcus vulcanius</name>
    <dbReference type="NCBI Taxonomy" id="579137"/>
    <lineage>
        <taxon>Archaea</taxon>
        <taxon>Methanobacteriati</taxon>
        <taxon>Methanobacteriota</taxon>
        <taxon>Methanomada group</taxon>
        <taxon>Methanococci</taxon>
        <taxon>Methanococcales</taxon>
        <taxon>Methanocaldococcaceae</taxon>
        <taxon>Methanocaldococcus</taxon>
    </lineage>
</organism>
<gene>
    <name evidence="2" type="ordered locus">Metvu_0916</name>
</gene>
<keyword evidence="3" id="KW-1185">Reference proteome</keyword>
<dbReference type="InterPro" id="IPR012096">
    <property type="entry name" value="ATPase_PP-loop_MJ1638"/>
</dbReference>
<evidence type="ECO:0000313" key="3">
    <source>
        <dbReference type="Proteomes" id="UP000002063"/>
    </source>
</evidence>
<feature type="domain" description="NAD/GMP synthase" evidence="1">
    <location>
        <begin position="64"/>
        <end position="166"/>
    </location>
</feature>
<dbReference type="EMBL" id="CP001787">
    <property type="protein sequence ID" value="ACX72774.1"/>
    <property type="molecule type" value="Genomic_DNA"/>
</dbReference>
<name>C9RGS2_METVM</name>
<protein>
    <recommendedName>
        <fullName evidence="1">NAD/GMP synthase domain-containing protein</fullName>
    </recommendedName>
</protein>
<dbReference type="PANTHER" id="PTHR43169">
    <property type="entry name" value="EXSB FAMILY PROTEIN"/>
    <property type="match status" value="1"/>
</dbReference>
<dbReference type="Pfam" id="PF02540">
    <property type="entry name" value="NAD_synthase"/>
    <property type="match status" value="1"/>
</dbReference>
<dbReference type="InterPro" id="IPR052188">
    <property type="entry name" value="Ni-pincer_cofactor_biosynth"/>
</dbReference>
<accession>C9RGS2</accession>
<dbReference type="InterPro" id="IPR014729">
    <property type="entry name" value="Rossmann-like_a/b/a_fold"/>
</dbReference>
<proteinExistence type="predicted"/>
<dbReference type="InterPro" id="IPR022310">
    <property type="entry name" value="NAD/GMP_synthase"/>
</dbReference>
<dbReference type="HOGENOM" id="CLU_077587_0_0_2"/>
<dbReference type="SUPFAM" id="SSF52402">
    <property type="entry name" value="Adenine nucleotide alpha hydrolases-like"/>
    <property type="match status" value="1"/>
</dbReference>
<dbReference type="PANTHER" id="PTHR43169:SF1">
    <property type="entry name" value="ATPASE, PP-LOOP SUPERFAMILY-RELATED"/>
    <property type="match status" value="1"/>
</dbReference>